<dbReference type="PANTHER" id="PTHR33194">
    <property type="entry name" value="ZINC KNUCKLE DOMAINCONTAINING PROTEIN"/>
    <property type="match status" value="1"/>
</dbReference>
<organism evidence="4 5">
    <name type="scientific">Adineta steineri</name>
    <dbReference type="NCBI Taxonomy" id="433720"/>
    <lineage>
        <taxon>Eukaryota</taxon>
        <taxon>Metazoa</taxon>
        <taxon>Spiralia</taxon>
        <taxon>Gnathifera</taxon>
        <taxon>Rotifera</taxon>
        <taxon>Eurotatoria</taxon>
        <taxon>Bdelloidea</taxon>
        <taxon>Adinetida</taxon>
        <taxon>Adinetidae</taxon>
        <taxon>Adineta</taxon>
    </lineage>
</organism>
<evidence type="ECO:0000256" key="2">
    <source>
        <dbReference type="SAM" id="MobiDB-lite"/>
    </source>
</evidence>
<evidence type="ECO:0000259" key="3">
    <source>
        <dbReference type="PROSITE" id="PS50158"/>
    </source>
</evidence>
<protein>
    <recommendedName>
        <fullName evidence="3">CCHC-type domain-containing protein</fullName>
    </recommendedName>
</protein>
<dbReference type="Gene3D" id="4.10.60.10">
    <property type="entry name" value="Zinc finger, CCHC-type"/>
    <property type="match status" value="1"/>
</dbReference>
<dbReference type="SMART" id="SM00343">
    <property type="entry name" value="ZnF_C2HC"/>
    <property type="match status" value="1"/>
</dbReference>
<dbReference type="PROSITE" id="PS50158">
    <property type="entry name" value="ZF_CCHC"/>
    <property type="match status" value="1"/>
</dbReference>
<gene>
    <name evidence="4" type="ORF">JYZ213_LOCUS35106</name>
</gene>
<feature type="region of interest" description="Disordered" evidence="2">
    <location>
        <begin position="1"/>
        <end position="20"/>
    </location>
</feature>
<name>A0A815HJA8_9BILA</name>
<reference evidence="4" key="1">
    <citation type="submission" date="2021-02" db="EMBL/GenBank/DDBJ databases">
        <authorList>
            <person name="Nowell W R."/>
        </authorList>
    </citation>
    <scope>NUCLEOTIDE SEQUENCE</scope>
</reference>
<dbReference type="PANTHER" id="PTHR33194:SF4">
    <property type="entry name" value="CCHC-TYPE DOMAIN-CONTAINING PROTEIN"/>
    <property type="match status" value="1"/>
</dbReference>
<dbReference type="Pfam" id="PF00098">
    <property type="entry name" value="zf-CCHC"/>
    <property type="match status" value="1"/>
</dbReference>
<comment type="caution">
    <text evidence="4">The sequence shown here is derived from an EMBL/GenBank/DDBJ whole genome shotgun (WGS) entry which is preliminary data.</text>
</comment>
<evidence type="ECO:0000313" key="5">
    <source>
        <dbReference type="Proteomes" id="UP000663845"/>
    </source>
</evidence>
<keyword evidence="1" id="KW-0863">Zinc-finger</keyword>
<proteinExistence type="predicted"/>
<dbReference type="GO" id="GO:0008270">
    <property type="term" value="F:zinc ion binding"/>
    <property type="evidence" value="ECO:0007669"/>
    <property type="project" value="UniProtKB-KW"/>
</dbReference>
<keyword evidence="1" id="KW-0862">Zinc</keyword>
<feature type="region of interest" description="Disordered" evidence="2">
    <location>
        <begin position="244"/>
        <end position="279"/>
    </location>
</feature>
<dbReference type="InterPro" id="IPR036875">
    <property type="entry name" value="Znf_CCHC_sf"/>
</dbReference>
<sequence>MKLPRIHINTRTTSDEQAEENLKQYEQQLEDKRREREQKQQERNMATSLSAQLLVKGIQPIEKFTGADEQDPLTWLQSIDELFDATKVDKLDRRRYLPMYFGEDVKKWYRSEEHNSEYDEFKKEFINTFTSSIHKLKISTKLLNRRQGNEESVQAYYYDILALCIRLNPAMQEEEKVLYLLRGLKPTIQQHVIMTNPKQSKELFEYAKRVEAAASITQPSSSSMTSSSMDEHIDETTAALRRTTITQNNRQDTRSYNLNNHRTQQQYDNTYNNRSYQPSRRSSTQLKCYNCHGIGHYAYQCPSHLN</sequence>
<dbReference type="Pfam" id="PF19259">
    <property type="entry name" value="Ty3_capsid"/>
    <property type="match status" value="1"/>
</dbReference>
<dbReference type="Proteomes" id="UP000663845">
    <property type="component" value="Unassembled WGS sequence"/>
</dbReference>
<dbReference type="InterPro" id="IPR045358">
    <property type="entry name" value="Ty3_capsid"/>
</dbReference>
<evidence type="ECO:0000313" key="4">
    <source>
        <dbReference type="EMBL" id="CAF1352246.1"/>
    </source>
</evidence>
<accession>A0A815HJA8</accession>
<dbReference type="GO" id="GO:0003676">
    <property type="term" value="F:nucleic acid binding"/>
    <property type="evidence" value="ECO:0007669"/>
    <property type="project" value="InterPro"/>
</dbReference>
<dbReference type="EMBL" id="CAJNOG010000758">
    <property type="protein sequence ID" value="CAF1352246.1"/>
    <property type="molecule type" value="Genomic_DNA"/>
</dbReference>
<dbReference type="AlphaFoldDB" id="A0A815HJA8"/>
<dbReference type="InterPro" id="IPR001878">
    <property type="entry name" value="Znf_CCHC"/>
</dbReference>
<evidence type="ECO:0000256" key="1">
    <source>
        <dbReference type="PROSITE-ProRule" id="PRU00047"/>
    </source>
</evidence>
<dbReference type="SUPFAM" id="SSF57756">
    <property type="entry name" value="Retrovirus zinc finger-like domains"/>
    <property type="match status" value="1"/>
</dbReference>
<keyword evidence="1" id="KW-0479">Metal-binding</keyword>
<feature type="domain" description="CCHC-type" evidence="3">
    <location>
        <begin position="287"/>
        <end position="303"/>
    </location>
</feature>